<accession>A0A4Q1BFB5</accession>
<gene>
    <name evidence="2" type="ORF">M231_07870</name>
</gene>
<dbReference type="Proteomes" id="UP000289152">
    <property type="component" value="Unassembled WGS sequence"/>
</dbReference>
<dbReference type="InParanoid" id="A0A4Q1BFB5"/>
<dbReference type="VEuPathDB" id="FungiDB:TREMEDRAFT_60566"/>
<reference evidence="2 3" key="1">
    <citation type="submission" date="2016-06" db="EMBL/GenBank/DDBJ databases">
        <title>Evolution of pathogenesis and genome organization in the Tremellales.</title>
        <authorList>
            <person name="Cuomo C."/>
            <person name="Litvintseva A."/>
            <person name="Heitman J."/>
            <person name="Chen Y."/>
            <person name="Sun S."/>
            <person name="Springer D."/>
            <person name="Dromer F."/>
            <person name="Young S."/>
            <person name="Zeng Q."/>
            <person name="Chapman S."/>
            <person name="Gujja S."/>
            <person name="Saif S."/>
            <person name="Birren B."/>
        </authorList>
    </citation>
    <scope>NUCLEOTIDE SEQUENCE [LARGE SCALE GENOMIC DNA]</scope>
    <source>
        <strain evidence="2 3">ATCC 28783</strain>
    </source>
</reference>
<organism evidence="2 3">
    <name type="scientific">Tremella mesenterica</name>
    <name type="common">Jelly fungus</name>
    <dbReference type="NCBI Taxonomy" id="5217"/>
    <lineage>
        <taxon>Eukaryota</taxon>
        <taxon>Fungi</taxon>
        <taxon>Dikarya</taxon>
        <taxon>Basidiomycota</taxon>
        <taxon>Agaricomycotina</taxon>
        <taxon>Tremellomycetes</taxon>
        <taxon>Tremellales</taxon>
        <taxon>Tremellaceae</taxon>
        <taxon>Tremella</taxon>
    </lineage>
</organism>
<comment type="caution">
    <text evidence="2">The sequence shown here is derived from an EMBL/GenBank/DDBJ whole genome shotgun (WGS) entry which is preliminary data.</text>
</comment>
<feature type="compositionally biased region" description="Basic residues" evidence="1">
    <location>
        <begin position="97"/>
        <end position="111"/>
    </location>
</feature>
<feature type="region of interest" description="Disordered" evidence="1">
    <location>
        <begin position="1"/>
        <end position="131"/>
    </location>
</feature>
<evidence type="ECO:0000256" key="1">
    <source>
        <dbReference type="SAM" id="MobiDB-lite"/>
    </source>
</evidence>
<feature type="compositionally biased region" description="Low complexity" evidence="1">
    <location>
        <begin position="66"/>
        <end position="82"/>
    </location>
</feature>
<feature type="compositionally biased region" description="Polar residues" evidence="1">
    <location>
        <begin position="1"/>
        <end position="15"/>
    </location>
</feature>
<dbReference type="AlphaFoldDB" id="A0A4Q1BFB5"/>
<dbReference type="OrthoDB" id="2573607at2759"/>
<evidence type="ECO:0000313" key="3">
    <source>
        <dbReference type="Proteomes" id="UP000289152"/>
    </source>
</evidence>
<keyword evidence="3" id="KW-1185">Reference proteome</keyword>
<protein>
    <submittedName>
        <fullName evidence="2">Uncharacterized protein</fullName>
    </submittedName>
</protein>
<name>A0A4Q1BFB5_TREME</name>
<sequence>MSYSHPTGRRTTANTPRPPLTPNPSFLTPVQEARILSWRQTTSGSPPPNEAVVSKTKPKVKSAPASIQQSQTLSQSHSSNSSCPVHGPCSCNTPHRSNGKKVRGYYSRKKSTAPSSTDTPLLTPVDGSPKLNDTNMGPVPDVKGLPSPQQVQAYRTGLPSQIQPSEVPALPIPVRQQAMPVVKQEQPRIVGSRDPISQNYWKQMFPPVGGPAGVNAGTPYMLPMFGVRPWGY</sequence>
<proteinExistence type="predicted"/>
<dbReference type="EMBL" id="SDIL01000177">
    <property type="protein sequence ID" value="RXK34881.1"/>
    <property type="molecule type" value="Genomic_DNA"/>
</dbReference>
<evidence type="ECO:0000313" key="2">
    <source>
        <dbReference type="EMBL" id="RXK34881.1"/>
    </source>
</evidence>